<feature type="compositionally biased region" description="Basic residues" evidence="1">
    <location>
        <begin position="1"/>
        <end position="18"/>
    </location>
</feature>
<dbReference type="AlphaFoldDB" id="A0A3D9V1F7"/>
<reference evidence="2 3" key="1">
    <citation type="submission" date="2018-08" db="EMBL/GenBank/DDBJ databases">
        <title>Sequencing the genomes of 1000 actinobacteria strains.</title>
        <authorList>
            <person name="Klenk H.-P."/>
        </authorList>
    </citation>
    <scope>NUCLEOTIDE SEQUENCE [LARGE SCALE GENOMIC DNA]</scope>
    <source>
        <strain evidence="2 3">DSM 22891</strain>
    </source>
</reference>
<organism evidence="2 3">
    <name type="scientific">Thermasporomyces composti</name>
    <dbReference type="NCBI Taxonomy" id="696763"/>
    <lineage>
        <taxon>Bacteria</taxon>
        <taxon>Bacillati</taxon>
        <taxon>Actinomycetota</taxon>
        <taxon>Actinomycetes</taxon>
        <taxon>Propionibacteriales</taxon>
        <taxon>Nocardioidaceae</taxon>
        <taxon>Thermasporomyces</taxon>
    </lineage>
</organism>
<comment type="caution">
    <text evidence="2">The sequence shown here is derived from an EMBL/GenBank/DDBJ whole genome shotgun (WGS) entry which is preliminary data.</text>
</comment>
<gene>
    <name evidence="2" type="ORF">DFJ64_1001</name>
</gene>
<dbReference type="EMBL" id="QTUC01000001">
    <property type="protein sequence ID" value="REF35618.1"/>
    <property type="molecule type" value="Genomic_DNA"/>
</dbReference>
<evidence type="ECO:0000313" key="3">
    <source>
        <dbReference type="Proteomes" id="UP000256485"/>
    </source>
</evidence>
<dbReference type="Proteomes" id="UP000256485">
    <property type="component" value="Unassembled WGS sequence"/>
</dbReference>
<proteinExistence type="predicted"/>
<feature type="compositionally biased region" description="Low complexity" evidence="1">
    <location>
        <begin position="38"/>
        <end position="63"/>
    </location>
</feature>
<keyword evidence="3" id="KW-1185">Reference proteome</keyword>
<dbReference type="InterPro" id="IPR023346">
    <property type="entry name" value="Lysozyme-like_dom_sf"/>
</dbReference>
<feature type="region of interest" description="Disordered" evidence="1">
    <location>
        <begin position="1"/>
        <end position="77"/>
    </location>
</feature>
<name>A0A3D9V1F7_THECX</name>
<evidence type="ECO:0008006" key="4">
    <source>
        <dbReference type="Google" id="ProtNLM"/>
    </source>
</evidence>
<feature type="compositionally biased region" description="Low complexity" evidence="1">
    <location>
        <begin position="161"/>
        <end position="185"/>
    </location>
</feature>
<dbReference type="Gene3D" id="1.10.530.10">
    <property type="match status" value="1"/>
</dbReference>
<sequence>MAGYSARHKAPAKHRARGRALFLTRPSGTKSGGKRVAGRSPVPAASSPPTARAAERPTPALTAGASEPSAGVPPLNVPPVAGGDLGVQLAPPARKSARLNPTVAAVTAASIGVTGAVGGGILVSGAYADSKNTLVLSDLSVPGAFPTKKARPKQSATPSATPRFTTHTVTPTPTPTVTSDPTPATGTVVHDRTAAERRRAQERAARYMERFPAGSAKQIAAELVRQRGWDSVQFTCLDAIWTRESGWRVDATNPRSGAYGIPQALPGSKMASHGSDWRTNPRTQIRWGLDYIASRYSTPCGAWEFWKRNGWY</sequence>
<evidence type="ECO:0000313" key="2">
    <source>
        <dbReference type="EMBL" id="REF35618.1"/>
    </source>
</evidence>
<protein>
    <recommendedName>
        <fullName evidence="4">Transglycosylase-like protein with SLT domain</fullName>
    </recommendedName>
</protein>
<dbReference type="SUPFAM" id="SSF53955">
    <property type="entry name" value="Lysozyme-like"/>
    <property type="match status" value="1"/>
</dbReference>
<feature type="region of interest" description="Disordered" evidence="1">
    <location>
        <begin position="145"/>
        <end position="202"/>
    </location>
</feature>
<feature type="compositionally biased region" description="Basic and acidic residues" evidence="1">
    <location>
        <begin position="189"/>
        <end position="202"/>
    </location>
</feature>
<accession>A0A3D9V1F7</accession>
<evidence type="ECO:0000256" key="1">
    <source>
        <dbReference type="SAM" id="MobiDB-lite"/>
    </source>
</evidence>